<dbReference type="GO" id="GO:0016740">
    <property type="term" value="F:transferase activity"/>
    <property type="evidence" value="ECO:0007669"/>
    <property type="project" value="UniProtKB-KW"/>
</dbReference>
<dbReference type="EMBL" id="CP007139">
    <property type="protein sequence ID" value="AIE84677.1"/>
    <property type="molecule type" value="Genomic_DNA"/>
</dbReference>
<dbReference type="Proteomes" id="UP000027982">
    <property type="component" value="Chromosome"/>
</dbReference>
<evidence type="ECO:0000313" key="1">
    <source>
        <dbReference type="EMBL" id="AIE84677.1"/>
    </source>
</evidence>
<dbReference type="SUPFAM" id="SSF52540">
    <property type="entry name" value="P-loop containing nucleoside triphosphate hydrolases"/>
    <property type="match status" value="1"/>
</dbReference>
<dbReference type="OrthoDB" id="9811893at2"/>
<reference evidence="1 2" key="1">
    <citation type="journal article" date="2014" name="PLoS ONE">
        <title>The first complete genome sequence of the class fimbriimonadia in the phylum armatimonadetes.</title>
        <authorList>
            <person name="Hu Z.Y."/>
            <person name="Wang Y.Z."/>
            <person name="Im W.T."/>
            <person name="Wang S.Y."/>
            <person name="Zhao G.P."/>
            <person name="Zheng H.J."/>
            <person name="Quan Z.X."/>
        </authorList>
    </citation>
    <scope>NUCLEOTIDE SEQUENCE [LARGE SCALE GENOMIC DNA]</scope>
    <source>
        <strain evidence="1">Gsoil 348</strain>
    </source>
</reference>
<dbReference type="InterPro" id="IPR027417">
    <property type="entry name" value="P-loop_NTPase"/>
</dbReference>
<dbReference type="HOGENOM" id="CLU_108932_1_0_0"/>
<organism evidence="1 2">
    <name type="scientific">Fimbriimonas ginsengisoli Gsoil 348</name>
    <dbReference type="NCBI Taxonomy" id="661478"/>
    <lineage>
        <taxon>Bacteria</taxon>
        <taxon>Bacillati</taxon>
        <taxon>Armatimonadota</taxon>
        <taxon>Fimbriimonadia</taxon>
        <taxon>Fimbriimonadales</taxon>
        <taxon>Fimbriimonadaceae</taxon>
        <taxon>Fimbriimonas</taxon>
    </lineage>
</organism>
<dbReference type="AlphaFoldDB" id="A0A068NMR1"/>
<name>A0A068NMR1_FIMGI</name>
<dbReference type="Gene3D" id="3.40.50.300">
    <property type="entry name" value="P-loop containing nucleotide triphosphate hydrolases"/>
    <property type="match status" value="1"/>
</dbReference>
<protein>
    <submittedName>
        <fullName evidence="1">Phosphotransferase</fullName>
    </submittedName>
</protein>
<dbReference type="eggNOG" id="COG0645">
    <property type="taxonomic scope" value="Bacteria"/>
</dbReference>
<keyword evidence="1" id="KW-0808">Transferase</keyword>
<proteinExistence type="predicted"/>
<gene>
    <name evidence="1" type="ORF">OP10G_1309</name>
</gene>
<dbReference type="KEGG" id="fgi:OP10G_1309"/>
<sequence>MAPIFWITGPPAAGKSTLCAALLARYERAILIPVDDLRLWVVSGISESVPWTDETERQFQVAERATCAVARTYHEAGFAVAIDHCRNMSRLEAVISQELAGLPVTRVCLMPELEENLRRSHTRTNKSFDPHMLDDTIHYTNTHYREDIPPGWQVIDNTGLSVDETIRLIAPG</sequence>
<evidence type="ECO:0000313" key="2">
    <source>
        <dbReference type="Proteomes" id="UP000027982"/>
    </source>
</evidence>
<keyword evidence="2" id="KW-1185">Reference proteome</keyword>
<dbReference type="STRING" id="661478.OP10G_1309"/>
<accession>A0A068NMR1</accession>
<dbReference type="RefSeq" id="WP_025226702.1">
    <property type="nucleotide sequence ID" value="NZ_CP007139.1"/>
</dbReference>
<dbReference type="Pfam" id="PF13671">
    <property type="entry name" value="AAA_33"/>
    <property type="match status" value="1"/>
</dbReference>